<feature type="signal peptide" evidence="1">
    <location>
        <begin position="1"/>
        <end position="19"/>
    </location>
</feature>
<dbReference type="AlphaFoldDB" id="I0AFI8"/>
<evidence type="ECO:0000313" key="4">
    <source>
        <dbReference type="Proteomes" id="UP000007394"/>
    </source>
</evidence>
<dbReference type="Pfam" id="PF14534">
    <property type="entry name" value="DUF4440"/>
    <property type="match status" value="1"/>
</dbReference>
<dbReference type="RefSeq" id="WP_014558905.1">
    <property type="nucleotide sequence ID" value="NC_017464.1"/>
</dbReference>
<dbReference type="eggNOG" id="COG4319">
    <property type="taxonomic scope" value="Bacteria"/>
</dbReference>
<dbReference type="KEGG" id="ial:IALB_0031"/>
<name>I0AFI8_IGNAJ</name>
<dbReference type="Gene3D" id="3.10.450.50">
    <property type="match status" value="1"/>
</dbReference>
<gene>
    <name evidence="3" type="ordered locus">IALB_0031</name>
</gene>
<proteinExistence type="predicted"/>
<dbReference type="InterPro" id="IPR027843">
    <property type="entry name" value="DUF4440"/>
</dbReference>
<dbReference type="EMBL" id="CP003418">
    <property type="protein sequence ID" value="AFH47745.1"/>
    <property type="molecule type" value="Genomic_DNA"/>
</dbReference>
<feature type="domain" description="DUF4440" evidence="2">
    <location>
        <begin position="29"/>
        <end position="137"/>
    </location>
</feature>
<evidence type="ECO:0000313" key="3">
    <source>
        <dbReference type="EMBL" id="AFH47745.1"/>
    </source>
</evidence>
<dbReference type="HOGENOM" id="CLU_1616798_0_0_10"/>
<evidence type="ECO:0000259" key="2">
    <source>
        <dbReference type="Pfam" id="PF14534"/>
    </source>
</evidence>
<dbReference type="Proteomes" id="UP000007394">
    <property type="component" value="Chromosome"/>
</dbReference>
<keyword evidence="4" id="KW-1185">Reference proteome</keyword>
<sequence>MRLNIFLSILLLIPVFVFAQNQSELSSQIEKLNKIYAQSIISNDTKTMMSLYTEDVVSLPSYQPMIRGIETLRTLSEQVENSEWKTTSFDMKTTDIIPTGNFVIEVGNYKMTMSGPGVPDWSDEGKYLTVWQKQDDGRLKIKIEMWNTDLNPWLQMQQSEGEQK</sequence>
<protein>
    <recommendedName>
        <fullName evidence="2">DUF4440 domain-containing protein</fullName>
    </recommendedName>
</protein>
<organism evidence="3 4">
    <name type="scientific">Ignavibacterium album (strain DSM 19864 / JCM 16511 / NBRC 101810 / Mat9-16)</name>
    <dbReference type="NCBI Taxonomy" id="945713"/>
    <lineage>
        <taxon>Bacteria</taxon>
        <taxon>Pseudomonadati</taxon>
        <taxon>Ignavibacteriota</taxon>
        <taxon>Ignavibacteria</taxon>
        <taxon>Ignavibacteriales</taxon>
        <taxon>Ignavibacteriaceae</taxon>
        <taxon>Ignavibacterium</taxon>
    </lineage>
</organism>
<reference evidence="3 4" key="1">
    <citation type="journal article" date="2012" name="Front. Microbiol.">
        <title>Complete genome of Ignavibacterium album, a metabolically versatile, flagellated, facultative anaerobe from the phylum Chlorobi.</title>
        <authorList>
            <person name="Liu Z."/>
            <person name="Frigaard N.-U."/>
            <person name="Vogl K."/>
            <person name="Iino T."/>
            <person name="Ohkuma M."/>
            <person name="Overmann J."/>
            <person name="Bryant D.A."/>
        </authorList>
    </citation>
    <scope>NUCLEOTIDE SEQUENCE [LARGE SCALE GENOMIC DNA]</scope>
    <source>
        <strain evidence="4">DSM 19864 / JCM 16511 / NBRC 101810 / Mat9-16</strain>
    </source>
</reference>
<dbReference type="OrthoDB" id="9814425at2"/>
<dbReference type="STRING" id="945713.IALB_0031"/>
<feature type="chain" id="PRO_5003623706" description="DUF4440 domain-containing protein" evidence="1">
    <location>
        <begin position="20"/>
        <end position="164"/>
    </location>
</feature>
<dbReference type="InterPro" id="IPR032710">
    <property type="entry name" value="NTF2-like_dom_sf"/>
</dbReference>
<keyword evidence="1" id="KW-0732">Signal</keyword>
<accession>I0AFI8</accession>
<evidence type="ECO:0000256" key="1">
    <source>
        <dbReference type="SAM" id="SignalP"/>
    </source>
</evidence>
<dbReference type="SUPFAM" id="SSF54427">
    <property type="entry name" value="NTF2-like"/>
    <property type="match status" value="1"/>
</dbReference>